<proteinExistence type="inferred from homology"/>
<keyword evidence="4" id="KW-0012">Acyltransferase</keyword>
<protein>
    <submittedName>
        <fullName evidence="13">Uncharacterized protein LOC111103965 isoform X1</fullName>
    </submittedName>
</protein>
<feature type="compositionally biased region" description="Basic and acidic residues" evidence="8">
    <location>
        <begin position="123"/>
        <end position="140"/>
    </location>
</feature>
<evidence type="ECO:0000313" key="13">
    <source>
        <dbReference type="RefSeq" id="XP_022293334.1"/>
    </source>
</evidence>
<evidence type="ECO:0000256" key="9">
    <source>
        <dbReference type="SAM" id="Phobius"/>
    </source>
</evidence>
<feature type="compositionally biased region" description="Acidic residues" evidence="8">
    <location>
        <begin position="924"/>
        <end position="936"/>
    </location>
</feature>
<comment type="catalytic activity">
    <reaction evidence="7">
        <text>an acyl-CoA + a 1,2-diacyl-sn-glycerol = a triacyl-sn-glycerol + CoA</text>
        <dbReference type="Rhea" id="RHEA:10868"/>
        <dbReference type="ChEBI" id="CHEBI:17815"/>
        <dbReference type="ChEBI" id="CHEBI:57287"/>
        <dbReference type="ChEBI" id="CHEBI:58342"/>
        <dbReference type="ChEBI" id="CHEBI:64615"/>
        <dbReference type="EC" id="2.3.1.20"/>
    </reaction>
</comment>
<dbReference type="GO" id="GO:0047196">
    <property type="term" value="F:long-chain-alcohol O-fatty-acyltransferase activity"/>
    <property type="evidence" value="ECO:0007669"/>
    <property type="project" value="UniProtKB-EC"/>
</dbReference>
<comment type="catalytic activity">
    <reaction evidence="6">
        <text>a long chain fatty alcohol + a fatty acyl-CoA = a long-chain alcohol wax ester + CoA</text>
        <dbReference type="Rhea" id="RHEA:38443"/>
        <dbReference type="ChEBI" id="CHEBI:17135"/>
        <dbReference type="ChEBI" id="CHEBI:57287"/>
        <dbReference type="ChEBI" id="CHEBI:77636"/>
        <dbReference type="ChEBI" id="CHEBI:235323"/>
        <dbReference type="EC" id="2.3.1.75"/>
    </reaction>
</comment>
<organism evidence="12 13">
    <name type="scientific">Crassostrea virginica</name>
    <name type="common">Eastern oyster</name>
    <dbReference type="NCBI Taxonomy" id="6565"/>
    <lineage>
        <taxon>Eukaryota</taxon>
        <taxon>Metazoa</taxon>
        <taxon>Spiralia</taxon>
        <taxon>Lophotrochozoa</taxon>
        <taxon>Mollusca</taxon>
        <taxon>Bivalvia</taxon>
        <taxon>Autobranchia</taxon>
        <taxon>Pteriomorphia</taxon>
        <taxon>Ostreida</taxon>
        <taxon>Ostreoidea</taxon>
        <taxon>Ostreidae</taxon>
        <taxon>Crassostrea</taxon>
    </lineage>
</organism>
<keyword evidence="9" id="KW-0812">Transmembrane</keyword>
<feature type="domain" description="O-acyltransferase WSD1-like N-terminal" evidence="10">
    <location>
        <begin position="463"/>
        <end position="557"/>
    </location>
</feature>
<name>A0A8B8ASY5_CRAVI</name>
<dbReference type="Pfam" id="PF03007">
    <property type="entry name" value="WS_DGAT_cat"/>
    <property type="match status" value="1"/>
</dbReference>
<feature type="domain" description="O-acyltransferase WSD1 C-terminal" evidence="11">
    <location>
        <begin position="681"/>
        <end position="819"/>
    </location>
</feature>
<dbReference type="Pfam" id="PF06974">
    <property type="entry name" value="WS_DGAT_C"/>
    <property type="match status" value="1"/>
</dbReference>
<evidence type="ECO:0000256" key="1">
    <source>
        <dbReference type="ARBA" id="ARBA00004771"/>
    </source>
</evidence>
<dbReference type="GO" id="GO:0004144">
    <property type="term" value="F:diacylglycerol O-acyltransferase activity"/>
    <property type="evidence" value="ECO:0007669"/>
    <property type="project" value="UniProtKB-EC"/>
</dbReference>
<evidence type="ECO:0000256" key="3">
    <source>
        <dbReference type="ARBA" id="ARBA00022679"/>
    </source>
</evidence>
<evidence type="ECO:0000259" key="11">
    <source>
        <dbReference type="Pfam" id="PF06974"/>
    </source>
</evidence>
<evidence type="ECO:0000256" key="7">
    <source>
        <dbReference type="ARBA" id="ARBA00048109"/>
    </source>
</evidence>
<feature type="transmembrane region" description="Helical" evidence="9">
    <location>
        <begin position="345"/>
        <end position="374"/>
    </location>
</feature>
<dbReference type="InterPro" id="IPR009721">
    <property type="entry name" value="O-acyltransferase_WSD1_C"/>
</dbReference>
<dbReference type="GO" id="GO:0005886">
    <property type="term" value="C:plasma membrane"/>
    <property type="evidence" value="ECO:0007669"/>
    <property type="project" value="TreeGrafter"/>
</dbReference>
<keyword evidence="3" id="KW-0808">Transferase</keyword>
<feature type="region of interest" description="Disordered" evidence="8">
    <location>
        <begin position="916"/>
        <end position="947"/>
    </location>
</feature>
<dbReference type="KEGG" id="cvn:111103965"/>
<evidence type="ECO:0000313" key="12">
    <source>
        <dbReference type="Proteomes" id="UP000694844"/>
    </source>
</evidence>
<comment type="pathway">
    <text evidence="2">Lipid metabolism.</text>
</comment>
<evidence type="ECO:0000256" key="2">
    <source>
        <dbReference type="ARBA" id="ARBA00005189"/>
    </source>
</evidence>
<dbReference type="UniPathway" id="UPA00282"/>
<keyword evidence="12" id="KW-1185">Reference proteome</keyword>
<dbReference type="OrthoDB" id="619536at2759"/>
<evidence type="ECO:0000259" key="10">
    <source>
        <dbReference type="Pfam" id="PF03007"/>
    </source>
</evidence>
<dbReference type="GeneID" id="111103965"/>
<dbReference type="RefSeq" id="XP_022293334.1">
    <property type="nucleotide sequence ID" value="XM_022437626.1"/>
</dbReference>
<comment type="pathway">
    <text evidence="1">Glycerolipid metabolism; triacylglycerol biosynthesis.</text>
</comment>
<dbReference type="Proteomes" id="UP000694844">
    <property type="component" value="Chromosome 7"/>
</dbReference>
<evidence type="ECO:0000256" key="8">
    <source>
        <dbReference type="SAM" id="MobiDB-lite"/>
    </source>
</evidence>
<feature type="region of interest" description="Disordered" evidence="8">
    <location>
        <begin position="66"/>
        <end position="202"/>
    </location>
</feature>
<dbReference type="InterPro" id="IPR004255">
    <property type="entry name" value="O-acyltransferase_WSD1_N"/>
</dbReference>
<dbReference type="GO" id="GO:0019432">
    <property type="term" value="P:triglyceride biosynthetic process"/>
    <property type="evidence" value="ECO:0007669"/>
    <property type="project" value="UniProtKB-UniPathway"/>
</dbReference>
<keyword evidence="9" id="KW-1133">Transmembrane helix</keyword>
<reference evidence="13" key="1">
    <citation type="submission" date="2025-08" db="UniProtKB">
        <authorList>
            <consortium name="RefSeq"/>
        </authorList>
    </citation>
    <scope>IDENTIFICATION</scope>
    <source>
        <tissue evidence="13">Whole sample</tissue>
    </source>
</reference>
<gene>
    <name evidence="13" type="primary">LOC111103965</name>
</gene>
<evidence type="ECO:0000256" key="4">
    <source>
        <dbReference type="ARBA" id="ARBA00023315"/>
    </source>
</evidence>
<dbReference type="InterPro" id="IPR045034">
    <property type="entry name" value="O-acyltransferase_WSD1-like"/>
</dbReference>
<feature type="compositionally biased region" description="Basic and acidic residues" evidence="8">
    <location>
        <begin position="74"/>
        <end position="96"/>
    </location>
</feature>
<dbReference type="AlphaFoldDB" id="A0A8B8ASY5"/>
<evidence type="ECO:0000256" key="6">
    <source>
        <dbReference type="ARBA" id="ARBA00047604"/>
    </source>
</evidence>
<dbReference type="PANTHER" id="PTHR31650">
    <property type="entry name" value="O-ACYLTRANSFERASE (WSD1-LIKE) FAMILY PROTEIN"/>
    <property type="match status" value="1"/>
</dbReference>
<comment type="similarity">
    <text evidence="5">In the N-terminal section; belongs to the long-chain O-acyltransferase family.</text>
</comment>
<sequence>MWSLSARIAPYVKQDSAPHADIERCDVCRHYVEYQSMDEYTTKGSHGNRQREYNFEQRSIEINNIRSTSLKHITVKEGHGTKRTDSQARPSSDPRGRSNANSKPAKSNYDAKQTHKGRSTSLPRERDRVKSEQPKAENGGRKQPKQLSLPPKNEASARTVNETERSTAGKKPAPARNRQRKSDSDAQSRVARSKSSDFSYQKSKHLYSANEYSPISSDESQIMHTDTTRLVSSKRKTKSMQHFRTFYDMQNVESRPSIKKFSRHQKYFYSDEDSSEASIPLRTGFTNGNHASCLRNGVSNDTTLDMDGSCDYSFPALEGYSKHGLKRSFPSAPYKRIKQMNNASVIIAFFGSLFFGIGAFLLFCPMTAFLIVIFPVSFLIKTSLYSCGCTCKTCCECGIQLSWKERNWQRSIDDSSAIFQALLVVEFGLDLHRIRDLINARLICAEDKLKRKLYPKFTKKLAQSCSGLVWVPDHSFAINNHVYTSSRRVENQEDLMEFVSDSSTKPLPLSSPLWEIQVVKNFGDHKDTILLVRVHPILSDGLSLAHNVLASLTDLDAISCSVPKYSTRGKFYQVVKSVFCGSLIFLKDYLFAKSDFNLFHGRHTIRSCKRVVSWSEPYLLEDARRICLVTRSSLNEVLVSVAAGALRSYLQLNGIENPYNMRSLIPVHYRSGCSQYPIENNQNVYMVMKIPTNTEGAIPRLWKMKSFMKKVNHNAMFSVSRMARYVTSYMLPCALYDRLWKCVRNKCTCIISNIPGPEGQIRFGSRLIKEIVTWNPLTDDVCLSINFISYDDHIKMAVMCDPSVLPNPQLITRDFAYQMSCIAELLSNRRIPGDQVTKRAETVELDSEIHAEPTVEQIHHKMSLIQQELQDLKIQLEAEGKHKHIAGETKIIRKIDFLKEQFRELLVESRQRRAAEQENAMILSEDDPDDDLDEDGEPRRPFRRRTLSISSRMSRLSTVSQSSTVRPLAANPAMQYELTSEIDSESEASFRMDGISQTGKQHRRQLSEQRQQAKQFEILEYASSPSVERKMRTF</sequence>
<keyword evidence="9" id="KW-0472">Membrane</keyword>
<accession>A0A8B8ASY5</accession>
<dbReference type="PANTHER" id="PTHR31650:SF1">
    <property type="entry name" value="WAX ESTER SYNTHASE_DIACYLGLYCEROL ACYLTRANSFERASE 4-RELATED"/>
    <property type="match status" value="1"/>
</dbReference>
<evidence type="ECO:0000256" key="5">
    <source>
        <dbReference type="ARBA" id="ARBA00024360"/>
    </source>
</evidence>